<keyword evidence="1" id="KW-1133">Transmembrane helix</keyword>
<dbReference type="EMBL" id="BSOW01000053">
    <property type="protein sequence ID" value="GLR91711.1"/>
    <property type="molecule type" value="Genomic_DNA"/>
</dbReference>
<protein>
    <recommendedName>
        <fullName evidence="4">DUF3551 domain-containing protein</fullName>
    </recommendedName>
</protein>
<keyword evidence="3" id="KW-1185">Reference proteome</keyword>
<feature type="transmembrane region" description="Helical" evidence="1">
    <location>
        <begin position="9"/>
        <end position="29"/>
    </location>
</feature>
<evidence type="ECO:0000313" key="3">
    <source>
        <dbReference type="Proteomes" id="UP001156905"/>
    </source>
</evidence>
<evidence type="ECO:0000256" key="1">
    <source>
        <dbReference type="SAM" id="Phobius"/>
    </source>
</evidence>
<reference evidence="3" key="1">
    <citation type="journal article" date="2019" name="Int. J. Syst. Evol. Microbiol.">
        <title>The Global Catalogue of Microorganisms (GCM) 10K type strain sequencing project: providing services to taxonomists for standard genome sequencing and annotation.</title>
        <authorList>
            <consortium name="The Broad Institute Genomics Platform"/>
            <consortium name="The Broad Institute Genome Sequencing Center for Infectious Disease"/>
            <person name="Wu L."/>
            <person name="Ma J."/>
        </authorList>
    </citation>
    <scope>NUCLEOTIDE SEQUENCE [LARGE SCALE GENOMIC DNA]</scope>
    <source>
        <strain evidence="3">NBRC 102520</strain>
    </source>
</reference>
<comment type="caution">
    <text evidence="2">The sequence shown here is derived from an EMBL/GenBank/DDBJ whole genome shotgun (WGS) entry which is preliminary data.</text>
</comment>
<evidence type="ECO:0008006" key="4">
    <source>
        <dbReference type="Google" id="ProtNLM"/>
    </source>
</evidence>
<proteinExistence type="predicted"/>
<keyword evidence="1" id="KW-0472">Membrane</keyword>
<gene>
    <name evidence="2" type="ORF">GCM10007857_84290</name>
</gene>
<keyword evidence="1" id="KW-0812">Transmembrane</keyword>
<organism evidence="2 3">
    <name type="scientific">Bradyrhizobium iriomotense</name>
    <dbReference type="NCBI Taxonomy" id="441950"/>
    <lineage>
        <taxon>Bacteria</taxon>
        <taxon>Pseudomonadati</taxon>
        <taxon>Pseudomonadota</taxon>
        <taxon>Alphaproteobacteria</taxon>
        <taxon>Hyphomicrobiales</taxon>
        <taxon>Nitrobacteraceae</taxon>
        <taxon>Bradyrhizobium</taxon>
    </lineage>
</organism>
<accession>A0ABQ6BDW2</accession>
<sequence length="81" mass="8557">MIETDMKDALCLAVFAGKILCLMVFVAVLKPDVIGVVETSATPINCGMECSGLQQCVSNAFATASLAYAKSCIAHRNFAHC</sequence>
<evidence type="ECO:0000313" key="2">
    <source>
        <dbReference type="EMBL" id="GLR91711.1"/>
    </source>
</evidence>
<name>A0ABQ6BDW2_9BRAD</name>
<dbReference type="Proteomes" id="UP001156905">
    <property type="component" value="Unassembled WGS sequence"/>
</dbReference>